<keyword evidence="3" id="KW-1185">Reference proteome</keyword>
<feature type="transmembrane region" description="Helical" evidence="1">
    <location>
        <begin position="94"/>
        <end position="112"/>
    </location>
</feature>
<sequence>MRLKRVATSRGGVPPLRSRCGRAMSDALLLVGPIPNTLSYHANFTQSFLTKVLYRLSICSVRSSKSPENLHFAQSFLTSLPSLCVVVNKHHQRWLLFPVSKGAATFVCLYFLPNEPAKHPLKYCCYYHSSSLISAMNTHSSVCFSSPSDTSTREPAAPHILLFFFLRESRAPEVFFWFATTVVPFVVSVPFFLSRSIKDPKTSFRFIPFFFFTIGQRPETLSLRCPYRRRQLPVGSPTLRDLITTIDPPLFVVFIPSVCLLRSAKDQKSFPLRLCYMDQVSPSSRSPATAVASPIFLRSVLSLIQMKTKKRAPFPPLFVIV</sequence>
<reference evidence="2 3" key="1">
    <citation type="journal article" date="2017" name="Nat. Commun.">
        <title>Genome assembly with in vitro proximity ligation data and whole-genome triplication in lettuce.</title>
        <authorList>
            <person name="Reyes-Chin-Wo S."/>
            <person name="Wang Z."/>
            <person name="Yang X."/>
            <person name="Kozik A."/>
            <person name="Arikit S."/>
            <person name="Song C."/>
            <person name="Xia L."/>
            <person name="Froenicke L."/>
            <person name="Lavelle D.O."/>
            <person name="Truco M.J."/>
            <person name="Xia R."/>
            <person name="Zhu S."/>
            <person name="Xu C."/>
            <person name="Xu H."/>
            <person name="Xu X."/>
            <person name="Cox K."/>
            <person name="Korf I."/>
            <person name="Meyers B.C."/>
            <person name="Michelmore R.W."/>
        </authorList>
    </citation>
    <scope>NUCLEOTIDE SEQUENCE [LARGE SCALE GENOMIC DNA]</scope>
    <source>
        <strain evidence="3">cv. Salinas</strain>
        <tissue evidence="2">Seedlings</tissue>
    </source>
</reference>
<proteinExistence type="predicted"/>
<evidence type="ECO:0000313" key="2">
    <source>
        <dbReference type="EMBL" id="KAJ0205927.1"/>
    </source>
</evidence>
<keyword evidence="1" id="KW-0472">Membrane</keyword>
<dbReference type="Proteomes" id="UP000235145">
    <property type="component" value="Unassembled WGS sequence"/>
</dbReference>
<gene>
    <name evidence="2" type="ORF">LSAT_V11C500267500</name>
</gene>
<comment type="caution">
    <text evidence="2">The sequence shown here is derived from an EMBL/GenBank/DDBJ whole genome shotgun (WGS) entry which is preliminary data.</text>
</comment>
<feature type="transmembrane region" description="Helical" evidence="1">
    <location>
        <begin position="174"/>
        <end position="193"/>
    </location>
</feature>
<organism evidence="2 3">
    <name type="scientific">Lactuca sativa</name>
    <name type="common">Garden lettuce</name>
    <dbReference type="NCBI Taxonomy" id="4236"/>
    <lineage>
        <taxon>Eukaryota</taxon>
        <taxon>Viridiplantae</taxon>
        <taxon>Streptophyta</taxon>
        <taxon>Embryophyta</taxon>
        <taxon>Tracheophyta</taxon>
        <taxon>Spermatophyta</taxon>
        <taxon>Magnoliopsida</taxon>
        <taxon>eudicotyledons</taxon>
        <taxon>Gunneridae</taxon>
        <taxon>Pentapetalae</taxon>
        <taxon>asterids</taxon>
        <taxon>campanulids</taxon>
        <taxon>Asterales</taxon>
        <taxon>Asteraceae</taxon>
        <taxon>Cichorioideae</taxon>
        <taxon>Cichorieae</taxon>
        <taxon>Lactucinae</taxon>
        <taxon>Lactuca</taxon>
    </lineage>
</organism>
<keyword evidence="1" id="KW-1133">Transmembrane helix</keyword>
<evidence type="ECO:0000256" key="1">
    <source>
        <dbReference type="SAM" id="Phobius"/>
    </source>
</evidence>
<dbReference type="AlphaFoldDB" id="A0A9R1VF10"/>
<accession>A0A9R1VF10</accession>
<evidence type="ECO:0000313" key="3">
    <source>
        <dbReference type="Proteomes" id="UP000235145"/>
    </source>
</evidence>
<protein>
    <recommendedName>
        <fullName evidence="4">Transmembrane protein</fullName>
    </recommendedName>
</protein>
<evidence type="ECO:0008006" key="4">
    <source>
        <dbReference type="Google" id="ProtNLM"/>
    </source>
</evidence>
<dbReference type="EMBL" id="NBSK02000005">
    <property type="protein sequence ID" value="KAJ0205927.1"/>
    <property type="molecule type" value="Genomic_DNA"/>
</dbReference>
<name>A0A9R1VF10_LACSA</name>
<keyword evidence="1" id="KW-0812">Transmembrane</keyword>